<dbReference type="GO" id="GO:0005829">
    <property type="term" value="C:cytosol"/>
    <property type="evidence" value="ECO:0007669"/>
    <property type="project" value="TreeGrafter"/>
</dbReference>
<dbReference type="PANTHER" id="PTHR33221">
    <property type="entry name" value="WINGED HELIX-TURN-HELIX TRANSCRIPTIONAL REGULATOR, RRF2 FAMILY"/>
    <property type="match status" value="1"/>
</dbReference>
<protein>
    <recommendedName>
        <fullName evidence="4">Rrf2 family transcriptional regulator</fullName>
    </recommendedName>
</protein>
<accession>A0A1F7VD06</accession>
<organism evidence="2 3">
    <name type="scientific">Candidatus Uhrbacteria bacterium RIFCSPLOWO2_02_FULL_49_11</name>
    <dbReference type="NCBI Taxonomy" id="1802409"/>
    <lineage>
        <taxon>Bacteria</taxon>
        <taxon>Candidatus Uhriibacteriota</taxon>
    </lineage>
</organism>
<dbReference type="InterPro" id="IPR036390">
    <property type="entry name" value="WH_DNA-bd_sf"/>
</dbReference>
<evidence type="ECO:0000256" key="1">
    <source>
        <dbReference type="ARBA" id="ARBA00023125"/>
    </source>
</evidence>
<dbReference type="InterPro" id="IPR000944">
    <property type="entry name" value="Tscrpt_reg_Rrf2"/>
</dbReference>
<reference evidence="2 3" key="1">
    <citation type="journal article" date="2016" name="Nat. Commun.">
        <title>Thousands of microbial genomes shed light on interconnected biogeochemical processes in an aquifer system.</title>
        <authorList>
            <person name="Anantharaman K."/>
            <person name="Brown C.T."/>
            <person name="Hug L.A."/>
            <person name="Sharon I."/>
            <person name="Castelle C.J."/>
            <person name="Probst A.J."/>
            <person name="Thomas B.C."/>
            <person name="Singh A."/>
            <person name="Wilkins M.J."/>
            <person name="Karaoz U."/>
            <person name="Brodie E.L."/>
            <person name="Williams K.H."/>
            <person name="Hubbard S.S."/>
            <person name="Banfield J.F."/>
        </authorList>
    </citation>
    <scope>NUCLEOTIDE SEQUENCE [LARGE SCALE GENOMIC DNA]</scope>
</reference>
<dbReference type="NCBIfam" id="TIGR00738">
    <property type="entry name" value="rrf2_super"/>
    <property type="match status" value="1"/>
</dbReference>
<name>A0A1F7VD06_9BACT</name>
<evidence type="ECO:0000313" key="3">
    <source>
        <dbReference type="Proteomes" id="UP000178264"/>
    </source>
</evidence>
<dbReference type="GO" id="GO:0003700">
    <property type="term" value="F:DNA-binding transcription factor activity"/>
    <property type="evidence" value="ECO:0007669"/>
    <property type="project" value="TreeGrafter"/>
</dbReference>
<evidence type="ECO:0000313" key="2">
    <source>
        <dbReference type="EMBL" id="OGL87887.1"/>
    </source>
</evidence>
<keyword evidence="1" id="KW-0238">DNA-binding</keyword>
<evidence type="ECO:0008006" key="4">
    <source>
        <dbReference type="Google" id="ProtNLM"/>
    </source>
</evidence>
<dbReference type="PROSITE" id="PS51197">
    <property type="entry name" value="HTH_RRF2_2"/>
    <property type="match status" value="1"/>
</dbReference>
<dbReference type="GO" id="GO:0003677">
    <property type="term" value="F:DNA binding"/>
    <property type="evidence" value="ECO:0007669"/>
    <property type="project" value="UniProtKB-KW"/>
</dbReference>
<dbReference type="Pfam" id="PF02082">
    <property type="entry name" value="Rrf2"/>
    <property type="match status" value="1"/>
</dbReference>
<gene>
    <name evidence="2" type="ORF">A3I42_03585</name>
</gene>
<dbReference type="AlphaFoldDB" id="A0A1F7VD06"/>
<dbReference type="SUPFAM" id="SSF46785">
    <property type="entry name" value="Winged helix' DNA-binding domain"/>
    <property type="match status" value="1"/>
</dbReference>
<dbReference type="Gene3D" id="1.10.10.10">
    <property type="entry name" value="Winged helix-like DNA-binding domain superfamily/Winged helix DNA-binding domain"/>
    <property type="match status" value="1"/>
</dbReference>
<comment type="caution">
    <text evidence="2">The sequence shown here is derived from an EMBL/GenBank/DDBJ whole genome shotgun (WGS) entry which is preliminary data.</text>
</comment>
<dbReference type="InterPro" id="IPR036388">
    <property type="entry name" value="WH-like_DNA-bd_sf"/>
</dbReference>
<sequence>MMFSTRSEYALRAVIELARRWKENSAVSVHTIAESTGIPYQYLEQLIHPLRKAHIVTAQRGAKGGYRLARNPRELTVQDILRCMEYDFAPFRCPVAGDYKCDRNVNCTAKKVWGEIAQSVSRTTKAITIAALL</sequence>
<dbReference type="EMBL" id="MGER01000045">
    <property type="protein sequence ID" value="OGL87887.1"/>
    <property type="molecule type" value="Genomic_DNA"/>
</dbReference>
<dbReference type="PANTHER" id="PTHR33221:SF5">
    <property type="entry name" value="HTH-TYPE TRANSCRIPTIONAL REGULATOR ISCR"/>
    <property type="match status" value="1"/>
</dbReference>
<dbReference type="Proteomes" id="UP000178264">
    <property type="component" value="Unassembled WGS sequence"/>
</dbReference>
<proteinExistence type="predicted"/>